<evidence type="ECO:0000313" key="3">
    <source>
        <dbReference type="Proteomes" id="UP000626092"/>
    </source>
</evidence>
<dbReference type="OrthoDB" id="6078042at2759"/>
<reference evidence="2" key="1">
    <citation type="submission" date="2019-11" db="EMBL/GenBank/DDBJ databases">
        <authorList>
            <person name="Liu Y."/>
            <person name="Hou J."/>
            <person name="Li T.-Q."/>
            <person name="Guan C.-H."/>
            <person name="Wu X."/>
            <person name="Wu H.-Z."/>
            <person name="Ling F."/>
            <person name="Zhang R."/>
            <person name="Shi X.-G."/>
            <person name="Ren J.-P."/>
            <person name="Chen E.-F."/>
            <person name="Sun J.-M."/>
        </authorList>
    </citation>
    <scope>NUCLEOTIDE SEQUENCE</scope>
    <source>
        <strain evidence="2">Adult_tree_wgs_1</strain>
        <tissue evidence="2">Leaves</tissue>
    </source>
</reference>
<dbReference type="EMBL" id="WJXA01000002">
    <property type="protein sequence ID" value="KAF7150403.1"/>
    <property type="molecule type" value="Genomic_DNA"/>
</dbReference>
<evidence type="ECO:0000256" key="1">
    <source>
        <dbReference type="SAM" id="Phobius"/>
    </source>
</evidence>
<keyword evidence="3" id="KW-1185">Reference proteome</keyword>
<proteinExistence type="predicted"/>
<keyword evidence="1" id="KW-1133">Transmembrane helix</keyword>
<dbReference type="InterPro" id="IPR035897">
    <property type="entry name" value="Toll_tir_struct_dom_sf"/>
</dbReference>
<evidence type="ECO:0000313" key="2">
    <source>
        <dbReference type="EMBL" id="KAF7150403.1"/>
    </source>
</evidence>
<comment type="caution">
    <text evidence="2">The sequence shown here is derived from an EMBL/GenBank/DDBJ whole genome shotgun (WGS) entry which is preliminary data.</text>
</comment>
<organism evidence="2 3">
    <name type="scientific">Rhododendron simsii</name>
    <name type="common">Sims's rhododendron</name>
    <dbReference type="NCBI Taxonomy" id="118357"/>
    <lineage>
        <taxon>Eukaryota</taxon>
        <taxon>Viridiplantae</taxon>
        <taxon>Streptophyta</taxon>
        <taxon>Embryophyta</taxon>
        <taxon>Tracheophyta</taxon>
        <taxon>Spermatophyta</taxon>
        <taxon>Magnoliopsida</taxon>
        <taxon>eudicotyledons</taxon>
        <taxon>Gunneridae</taxon>
        <taxon>Pentapetalae</taxon>
        <taxon>asterids</taxon>
        <taxon>Ericales</taxon>
        <taxon>Ericaceae</taxon>
        <taxon>Ericoideae</taxon>
        <taxon>Rhodoreae</taxon>
        <taxon>Rhododendron</taxon>
    </lineage>
</organism>
<keyword evidence="1" id="KW-0812">Transmembrane</keyword>
<dbReference type="AlphaFoldDB" id="A0A834LY45"/>
<dbReference type="Proteomes" id="UP000626092">
    <property type="component" value="Unassembled WGS sequence"/>
</dbReference>
<gene>
    <name evidence="2" type="ORF">RHSIM_Rhsim02G0122900</name>
</gene>
<protein>
    <submittedName>
        <fullName evidence="2">Uncharacterized protein</fullName>
    </submittedName>
</protein>
<accession>A0A834LY45</accession>
<name>A0A834LY45_RHOSS</name>
<keyword evidence="1" id="KW-0472">Membrane</keyword>
<dbReference type="Gene3D" id="3.40.50.10140">
    <property type="entry name" value="Toll/interleukin-1 receptor homology (TIR) domain"/>
    <property type="match status" value="1"/>
</dbReference>
<feature type="transmembrane region" description="Helical" evidence="1">
    <location>
        <begin position="119"/>
        <end position="137"/>
    </location>
</feature>
<feature type="transmembrane region" description="Helical" evidence="1">
    <location>
        <begin position="90"/>
        <end position="107"/>
    </location>
</feature>
<sequence length="138" mass="15315">MMIIECRKKVIPIFVDVKPSELRVLDNGRCAATELFRFREAIEEAKNTVGLTFDSSNGDWSNLVKKASDGVMKNLLEVEGLTLDLCAMRINGSFANVMLVTLVPFAVVDSCGLPIANVFMFRLLLANRGLILLLHLLM</sequence>